<dbReference type="NCBIfam" id="TIGR02467">
    <property type="entry name" value="CbiE"/>
    <property type="match status" value="1"/>
</dbReference>
<dbReference type="GO" id="GO:0032259">
    <property type="term" value="P:methylation"/>
    <property type="evidence" value="ECO:0007669"/>
    <property type="project" value="UniProtKB-KW"/>
</dbReference>
<organism evidence="7 8">
    <name type="scientific">Corynebacterium pyruviciproducens</name>
    <dbReference type="NCBI Taxonomy" id="598660"/>
    <lineage>
        <taxon>Bacteria</taxon>
        <taxon>Bacillati</taxon>
        <taxon>Actinomycetota</taxon>
        <taxon>Actinomycetes</taxon>
        <taxon>Mycobacteriales</taxon>
        <taxon>Corynebacteriaceae</taxon>
        <taxon>Corynebacterium</taxon>
    </lineage>
</organism>
<dbReference type="Proteomes" id="UP000234560">
    <property type="component" value="Chromosome"/>
</dbReference>
<evidence type="ECO:0000256" key="1">
    <source>
        <dbReference type="ARBA" id="ARBA00004953"/>
    </source>
</evidence>
<reference evidence="7" key="1">
    <citation type="submission" date="2017-12" db="EMBL/GenBank/DDBJ databases">
        <authorList>
            <person name="Thomas-White K."/>
            <person name="Wolfe A.J."/>
        </authorList>
    </citation>
    <scope>NUCLEOTIDE SEQUENCE</scope>
    <source>
        <strain evidence="7">UMB0763</strain>
    </source>
</reference>
<evidence type="ECO:0000256" key="4">
    <source>
        <dbReference type="ARBA" id="ARBA00022679"/>
    </source>
</evidence>
<dbReference type="InterPro" id="IPR006365">
    <property type="entry name" value="Cbl_synth_CobL"/>
</dbReference>
<dbReference type="Pfam" id="PF00590">
    <property type="entry name" value="TP_methylase"/>
    <property type="match status" value="1"/>
</dbReference>
<evidence type="ECO:0000313" key="7">
    <source>
        <dbReference type="EMBL" id="WOT03334.1"/>
    </source>
</evidence>
<dbReference type="PANTHER" id="PTHR43182">
    <property type="entry name" value="COBALT-PRECORRIN-6B C(15)-METHYLTRANSFERASE (DECARBOXYLATING)"/>
    <property type="match status" value="1"/>
</dbReference>
<accession>A0AAF1BTM7</accession>
<dbReference type="AlphaFoldDB" id="A0AAF1BTM7"/>
<dbReference type="SUPFAM" id="SSF53790">
    <property type="entry name" value="Tetrapyrrole methylase"/>
    <property type="match status" value="1"/>
</dbReference>
<comment type="pathway">
    <text evidence="1">Cofactor biosynthesis; adenosylcobalamin biosynthesis.</text>
</comment>
<dbReference type="InterPro" id="IPR000878">
    <property type="entry name" value="4pyrrol_Mease"/>
</dbReference>
<name>A0AAF1BTM7_9CORY</name>
<dbReference type="InterPro" id="IPR014777">
    <property type="entry name" value="4pyrrole_Mease_sub1"/>
</dbReference>
<dbReference type="Gene3D" id="3.40.50.150">
    <property type="entry name" value="Vaccinia Virus protein VP39"/>
    <property type="match status" value="1"/>
</dbReference>
<protein>
    <submittedName>
        <fullName evidence="7">Precorrin-6y C5,15-methyltransferase (Decarboxylating) subunit CbiE</fullName>
    </submittedName>
</protein>
<dbReference type="KEGG" id="cpyr:CYJ47_06170"/>
<keyword evidence="4" id="KW-0808">Transferase</keyword>
<dbReference type="InterPro" id="IPR035996">
    <property type="entry name" value="4pyrrol_Methylase_sf"/>
</dbReference>
<dbReference type="RefSeq" id="WP_101679018.1">
    <property type="nucleotide sequence ID" value="NZ_CP136958.1"/>
</dbReference>
<dbReference type="GO" id="GO:0008276">
    <property type="term" value="F:protein methyltransferase activity"/>
    <property type="evidence" value="ECO:0007669"/>
    <property type="project" value="InterPro"/>
</dbReference>
<dbReference type="GO" id="GO:0009236">
    <property type="term" value="P:cobalamin biosynthetic process"/>
    <property type="evidence" value="ECO:0007669"/>
    <property type="project" value="UniProtKB-KW"/>
</dbReference>
<dbReference type="InterPro" id="IPR014008">
    <property type="entry name" value="Cbl_synth_MTase_CbiT"/>
</dbReference>
<sequence length="397" mass="40351">MITVVGIGCDGVEGLGAAARDAIACADILVGGARHLAMVPASVSASRHTWPRPLAPGVKPLFDSFPAAASVVVLASGDPMFHGVGTTLARLLPDVAMRVIPHVSSAALACARLGWTVEDTPVVSLTTSHPDELVPLAQAGRPFLVLGAPDVVAEVLARRGYSASALTALAELGGPNEAIAEGTAAAPPQESSSLVVTAVVPVGPVESLLPGLADDSFDNDGQLTKTGVRIHAVTALRPRPGQLLWDIGGGAGSIAIEFCRSTPSTRARCFERNNERADRIAANAEALGVSRQVAVSLGDAGESIAGLDESPDAVFIGGGLSDAAMVDAAYAALAPGGRIVAHAVTLESVARLLELAGQYGGELTSVSIGTHHPVGRFTTLKPALPVVQWIAEKGKVS</sequence>
<keyword evidence="2" id="KW-0169">Cobalamin biosynthesis</keyword>
<dbReference type="InterPro" id="IPR014776">
    <property type="entry name" value="4pyrrole_Mease_sub2"/>
</dbReference>
<dbReference type="Gene3D" id="3.40.1010.10">
    <property type="entry name" value="Cobalt-precorrin-4 Transmethylase, Domain 1"/>
    <property type="match status" value="1"/>
</dbReference>
<dbReference type="EMBL" id="CP136958">
    <property type="protein sequence ID" value="WOT03334.1"/>
    <property type="molecule type" value="Genomic_DNA"/>
</dbReference>
<feature type="domain" description="Tetrapyrrole methylase" evidence="6">
    <location>
        <begin position="1"/>
        <end position="185"/>
    </location>
</feature>
<dbReference type="InterPro" id="IPR012818">
    <property type="entry name" value="CbiE"/>
</dbReference>
<dbReference type="PANTHER" id="PTHR43182:SF1">
    <property type="entry name" value="COBALT-PRECORRIN-7 C(5)-METHYLTRANSFERASE"/>
    <property type="match status" value="1"/>
</dbReference>
<evidence type="ECO:0000256" key="3">
    <source>
        <dbReference type="ARBA" id="ARBA00022603"/>
    </source>
</evidence>
<dbReference type="InterPro" id="IPR050714">
    <property type="entry name" value="Cobalamin_biosynth_MTase"/>
</dbReference>
<keyword evidence="5" id="KW-0949">S-adenosyl-L-methionine</keyword>
<evidence type="ECO:0000259" key="6">
    <source>
        <dbReference type="Pfam" id="PF00590"/>
    </source>
</evidence>
<keyword evidence="3" id="KW-0489">Methyltransferase</keyword>
<dbReference type="InterPro" id="IPR029063">
    <property type="entry name" value="SAM-dependent_MTases_sf"/>
</dbReference>
<dbReference type="PIRSF" id="PIRSF036428">
    <property type="entry name" value="CobL"/>
    <property type="match status" value="1"/>
</dbReference>
<gene>
    <name evidence="7" type="primary">cbiE</name>
    <name evidence="7" type="ORF">CYJ47_06170</name>
</gene>
<dbReference type="SUPFAM" id="SSF53335">
    <property type="entry name" value="S-adenosyl-L-methionine-dependent methyltransferases"/>
    <property type="match status" value="1"/>
</dbReference>
<evidence type="ECO:0000256" key="5">
    <source>
        <dbReference type="ARBA" id="ARBA00022691"/>
    </source>
</evidence>
<proteinExistence type="predicted"/>
<evidence type="ECO:0000256" key="2">
    <source>
        <dbReference type="ARBA" id="ARBA00022573"/>
    </source>
</evidence>
<reference evidence="7" key="2">
    <citation type="submission" date="2023-10" db="EMBL/GenBank/DDBJ databases">
        <authorList>
            <person name="Choi B."/>
        </authorList>
    </citation>
    <scope>NUCLEOTIDE SEQUENCE</scope>
    <source>
        <strain evidence="7">UMB0763</strain>
    </source>
</reference>
<dbReference type="Gene3D" id="3.30.950.10">
    <property type="entry name" value="Methyltransferase, Cobalt-precorrin-4 Transmethylase, Domain 2"/>
    <property type="match status" value="1"/>
</dbReference>
<dbReference type="NCBIfam" id="TIGR02469">
    <property type="entry name" value="CbiT"/>
    <property type="match status" value="1"/>
</dbReference>
<dbReference type="CDD" id="cd11644">
    <property type="entry name" value="Precorrin-6Y-MT"/>
    <property type="match status" value="1"/>
</dbReference>
<evidence type="ECO:0000313" key="8">
    <source>
        <dbReference type="Proteomes" id="UP000234560"/>
    </source>
</evidence>